<organism evidence="2 3">
    <name type="scientific">Xylanibacter rodentium</name>
    <dbReference type="NCBI Taxonomy" id="2736289"/>
    <lineage>
        <taxon>Bacteria</taxon>
        <taxon>Pseudomonadati</taxon>
        <taxon>Bacteroidota</taxon>
        <taxon>Bacteroidia</taxon>
        <taxon>Bacteroidales</taxon>
        <taxon>Prevotellaceae</taxon>
        <taxon>Xylanibacter</taxon>
    </lineage>
</organism>
<reference evidence="2 3" key="1">
    <citation type="submission" date="2020-05" db="EMBL/GenBank/DDBJ databases">
        <title>Distinct polysaccharide utilization as determinants for interspecies competition between intestinal Prevotella spp.</title>
        <authorList>
            <person name="Galvez E.J.C."/>
            <person name="Iljazovic A."/>
            <person name="Strowig T."/>
        </authorList>
    </citation>
    <scope>NUCLEOTIDE SEQUENCE [LARGE SCALE GENOMIC DNA]</scope>
    <source>
        <strain evidence="2 3">PROD</strain>
    </source>
</reference>
<keyword evidence="1" id="KW-0472">Membrane</keyword>
<dbReference type="Proteomes" id="UP001193734">
    <property type="component" value="Unassembled WGS sequence"/>
</dbReference>
<dbReference type="RefSeq" id="WP_172324785.1">
    <property type="nucleotide sequence ID" value="NZ_CASQWE010000002.1"/>
</dbReference>
<feature type="transmembrane region" description="Helical" evidence="1">
    <location>
        <begin position="12"/>
        <end position="34"/>
    </location>
</feature>
<dbReference type="GeneID" id="82157429"/>
<keyword evidence="1" id="KW-1133">Transmembrane helix</keyword>
<keyword evidence="1" id="KW-0812">Transmembrane</keyword>
<protein>
    <submittedName>
        <fullName evidence="2">Uncharacterized protein</fullName>
    </submittedName>
</protein>
<sequence>MKKNVLNYLKVAVRLPLAVLGGLLKITAVVFQVLSFLVHGDTEGAKTCTDTLKRI</sequence>
<evidence type="ECO:0000313" key="3">
    <source>
        <dbReference type="Proteomes" id="UP001193734"/>
    </source>
</evidence>
<comment type="caution">
    <text evidence="2">The sequence shown here is derived from an EMBL/GenBank/DDBJ whole genome shotgun (WGS) entry which is preliminary data.</text>
</comment>
<keyword evidence="3" id="KW-1185">Reference proteome</keyword>
<name>A0ABX2ATC1_9BACT</name>
<dbReference type="EMBL" id="JABKKE010000009">
    <property type="protein sequence ID" value="NPE13994.1"/>
    <property type="molecule type" value="Genomic_DNA"/>
</dbReference>
<accession>A0ABX2ATC1</accession>
<evidence type="ECO:0000313" key="2">
    <source>
        <dbReference type="EMBL" id="NPE13994.1"/>
    </source>
</evidence>
<proteinExistence type="predicted"/>
<evidence type="ECO:0000256" key="1">
    <source>
        <dbReference type="SAM" id="Phobius"/>
    </source>
</evidence>
<gene>
    <name evidence="2" type="ORF">HPS55_06580</name>
</gene>